<accession>F8EXT7</accession>
<keyword evidence="4 7" id="KW-0233">DNA recombination</keyword>
<dbReference type="PANTHER" id="PTHR33991:SF1">
    <property type="entry name" value="DNA REPAIR PROTEIN RECO"/>
    <property type="match status" value="1"/>
</dbReference>
<evidence type="ECO:0000256" key="6">
    <source>
        <dbReference type="ARBA" id="ARBA00033409"/>
    </source>
</evidence>
<dbReference type="InterPro" id="IPR022572">
    <property type="entry name" value="DNA_rep/recomb_RecO_N"/>
</dbReference>
<dbReference type="STRING" id="744872.Spica_1972"/>
<dbReference type="HOGENOM" id="CLU_090345_0_0_12"/>
<dbReference type="RefSeq" id="WP_013969391.1">
    <property type="nucleotide sequence ID" value="NC_015732.1"/>
</dbReference>
<dbReference type="InterPro" id="IPR003717">
    <property type="entry name" value="RecO"/>
</dbReference>
<gene>
    <name evidence="7" type="primary">recO</name>
    <name evidence="9" type="ordered locus">Spica_1972</name>
</gene>
<dbReference type="GO" id="GO:0006310">
    <property type="term" value="P:DNA recombination"/>
    <property type="evidence" value="ECO:0007669"/>
    <property type="project" value="UniProtKB-UniRule"/>
</dbReference>
<protein>
    <recommendedName>
        <fullName evidence="2 7">DNA repair protein RecO</fullName>
    </recommendedName>
    <alternativeName>
        <fullName evidence="6 7">Recombination protein O</fullName>
    </alternativeName>
</protein>
<organism evidence="9 10">
    <name type="scientific">Gracilinema caldarium (strain ATCC 51460 / DSM 7334 / H1)</name>
    <name type="common">Treponema caldarium</name>
    <dbReference type="NCBI Taxonomy" id="744872"/>
    <lineage>
        <taxon>Bacteria</taxon>
        <taxon>Pseudomonadati</taxon>
        <taxon>Spirochaetota</taxon>
        <taxon>Spirochaetia</taxon>
        <taxon>Spirochaetales</taxon>
        <taxon>Breznakiellaceae</taxon>
        <taxon>Gracilinema</taxon>
    </lineage>
</organism>
<dbReference type="Proteomes" id="UP000000503">
    <property type="component" value="Chromosome"/>
</dbReference>
<dbReference type="Pfam" id="PF11967">
    <property type="entry name" value="RecO_N"/>
    <property type="match status" value="1"/>
</dbReference>
<sequence length="252" mass="28820">MSRSRTYTALVLQVRQSGEQNREAIFFTLEEGILRATLFGGPKSKLRSYVSPFHQGKLWIYEDPVRNTKKITDFDVQFWRPTLRESYAKLMAGSTMLEIVIASQGGGGTWKEAFELTTESIEVLNRITEASIPILITYFVWNWLNLMGILPELDQCERCACTVRADEVVWYSSSEQQVLCDFCAEPVKKTIQTGLFPINGGGRRWISRILELPASQVERYRVDEATQTQVQHLGTALLQQTLGTPVRYWEIL</sequence>
<dbReference type="eggNOG" id="COG1381">
    <property type="taxonomic scope" value="Bacteria"/>
</dbReference>
<evidence type="ECO:0000313" key="9">
    <source>
        <dbReference type="EMBL" id="AEJ20101.1"/>
    </source>
</evidence>
<evidence type="ECO:0000256" key="3">
    <source>
        <dbReference type="ARBA" id="ARBA00022763"/>
    </source>
</evidence>
<feature type="domain" description="DNA replication/recombination mediator RecO N-terminal" evidence="8">
    <location>
        <begin position="6"/>
        <end position="73"/>
    </location>
</feature>
<evidence type="ECO:0000256" key="1">
    <source>
        <dbReference type="ARBA" id="ARBA00007452"/>
    </source>
</evidence>
<dbReference type="HAMAP" id="MF_00201">
    <property type="entry name" value="RecO"/>
    <property type="match status" value="1"/>
</dbReference>
<dbReference type="AlphaFoldDB" id="F8EXT7"/>
<keyword evidence="3 7" id="KW-0227">DNA damage</keyword>
<comment type="function">
    <text evidence="7">Involved in DNA repair and RecF pathway recombination.</text>
</comment>
<evidence type="ECO:0000256" key="7">
    <source>
        <dbReference type="HAMAP-Rule" id="MF_00201"/>
    </source>
</evidence>
<dbReference type="InterPro" id="IPR037278">
    <property type="entry name" value="ARFGAP/RecO"/>
</dbReference>
<dbReference type="OrthoDB" id="368293at2"/>
<dbReference type="GO" id="GO:0043590">
    <property type="term" value="C:bacterial nucleoid"/>
    <property type="evidence" value="ECO:0007669"/>
    <property type="project" value="TreeGrafter"/>
</dbReference>
<evidence type="ECO:0000256" key="4">
    <source>
        <dbReference type="ARBA" id="ARBA00023172"/>
    </source>
</evidence>
<dbReference type="Pfam" id="PF02565">
    <property type="entry name" value="RecO_C"/>
    <property type="match status" value="1"/>
</dbReference>
<reference evidence="10" key="1">
    <citation type="journal article" date="2013" name="Stand. Genomic Sci.">
        <title>Genome sequence of the thermophilic fresh-water bacterium Spirochaeta caldaria type strain (H1(T)), reclassification of Spirochaeta caldaria, Spirochaeta stenostrepta, and Spirochaeta zuelzerae in the genus Treponema as Treponema caldaria comb. nov., Treponema stenostrepta comb. nov., and Treponema zuelzerae comb. nov., and emendation of the genus Treponema.</title>
        <authorList>
            <person name="Abt B."/>
            <person name="Goker M."/>
            <person name="Scheuner C."/>
            <person name="Han C."/>
            <person name="Lu M."/>
            <person name="Misra M."/>
            <person name="Lapidus A."/>
            <person name="Nolan M."/>
            <person name="Lucas S."/>
            <person name="Hammon N."/>
            <person name="Deshpande S."/>
            <person name="Cheng J.F."/>
            <person name="Tapia R."/>
            <person name="Goodwin L.A."/>
            <person name="Pitluck S."/>
            <person name="Liolios K."/>
            <person name="Pagani I."/>
            <person name="Ivanova N."/>
            <person name="Mavromatis K."/>
            <person name="Mikhailova N."/>
            <person name="Huntemann M."/>
            <person name="Pati A."/>
            <person name="Chen A."/>
            <person name="Palaniappan K."/>
            <person name="Land M."/>
            <person name="Hauser L."/>
            <person name="Jeffries C.D."/>
            <person name="Rohde M."/>
            <person name="Spring S."/>
            <person name="Gronow S."/>
            <person name="Detter J.C."/>
            <person name="Bristow J."/>
            <person name="Eisen J.A."/>
            <person name="Markowitz V."/>
            <person name="Hugenholtz P."/>
            <person name="Kyrpides N.C."/>
            <person name="Woyke T."/>
            <person name="Klenk H.P."/>
        </authorList>
    </citation>
    <scope>NUCLEOTIDE SEQUENCE</scope>
    <source>
        <strain evidence="10">ATCC 51460 / DSM 7334 / H1</strain>
    </source>
</reference>
<comment type="similarity">
    <text evidence="1 7">Belongs to the RecO family.</text>
</comment>
<dbReference type="PANTHER" id="PTHR33991">
    <property type="entry name" value="DNA REPAIR PROTEIN RECO"/>
    <property type="match status" value="1"/>
</dbReference>
<dbReference type="GO" id="GO:0006302">
    <property type="term" value="P:double-strand break repair"/>
    <property type="evidence" value="ECO:0007669"/>
    <property type="project" value="TreeGrafter"/>
</dbReference>
<evidence type="ECO:0000256" key="2">
    <source>
        <dbReference type="ARBA" id="ARBA00021310"/>
    </source>
</evidence>
<dbReference type="Gene3D" id="1.20.1440.120">
    <property type="entry name" value="Recombination protein O, C-terminal domain"/>
    <property type="match status" value="1"/>
</dbReference>
<keyword evidence="10" id="KW-1185">Reference proteome</keyword>
<dbReference type="KEGG" id="scd:Spica_1972"/>
<dbReference type="EMBL" id="CP002868">
    <property type="protein sequence ID" value="AEJ20101.1"/>
    <property type="molecule type" value="Genomic_DNA"/>
</dbReference>
<evidence type="ECO:0000256" key="5">
    <source>
        <dbReference type="ARBA" id="ARBA00023204"/>
    </source>
</evidence>
<evidence type="ECO:0000313" key="10">
    <source>
        <dbReference type="Proteomes" id="UP000000503"/>
    </source>
</evidence>
<keyword evidence="5 7" id="KW-0234">DNA repair</keyword>
<proteinExistence type="inferred from homology"/>
<name>F8EXT7_GRAC1</name>
<dbReference type="NCBIfam" id="TIGR00613">
    <property type="entry name" value="reco"/>
    <property type="match status" value="1"/>
</dbReference>
<dbReference type="SUPFAM" id="SSF50249">
    <property type="entry name" value="Nucleic acid-binding proteins"/>
    <property type="match status" value="1"/>
</dbReference>
<dbReference type="SUPFAM" id="SSF57863">
    <property type="entry name" value="ArfGap/RecO-like zinc finger"/>
    <property type="match status" value="1"/>
</dbReference>
<dbReference type="InterPro" id="IPR012340">
    <property type="entry name" value="NA-bd_OB-fold"/>
</dbReference>
<evidence type="ECO:0000259" key="8">
    <source>
        <dbReference type="Pfam" id="PF11967"/>
    </source>
</evidence>
<dbReference type="InterPro" id="IPR042242">
    <property type="entry name" value="RecO_C"/>
</dbReference>